<dbReference type="PRINTS" id="PR00722">
    <property type="entry name" value="CHYMOTRYPSIN"/>
</dbReference>
<evidence type="ECO:0000313" key="10">
    <source>
        <dbReference type="Proteomes" id="UP001152320"/>
    </source>
</evidence>
<dbReference type="Gene3D" id="2.40.10.10">
    <property type="entry name" value="Trypsin-like serine proteases"/>
    <property type="match status" value="2"/>
</dbReference>
<dbReference type="InterPro" id="IPR001254">
    <property type="entry name" value="Trypsin_dom"/>
</dbReference>
<dbReference type="InterPro" id="IPR036179">
    <property type="entry name" value="Ig-like_dom_sf"/>
</dbReference>
<comment type="caution">
    <text evidence="9">The sequence shown here is derived from an EMBL/GenBank/DDBJ whole genome shotgun (WGS) entry which is preliminary data.</text>
</comment>
<dbReference type="InterPro" id="IPR003599">
    <property type="entry name" value="Ig_sub"/>
</dbReference>
<dbReference type="InterPro" id="IPR001314">
    <property type="entry name" value="Peptidase_S1A"/>
</dbReference>
<dbReference type="InterPro" id="IPR009003">
    <property type="entry name" value="Peptidase_S1_PA"/>
</dbReference>
<dbReference type="Pfam" id="PF00089">
    <property type="entry name" value="Trypsin"/>
    <property type="match status" value="1"/>
</dbReference>
<protein>
    <submittedName>
        <fullName evidence="9">Coagulation factor IX</fullName>
    </submittedName>
</protein>
<name>A0A9Q1CNV3_HOLLE</name>
<dbReference type="InterPro" id="IPR007110">
    <property type="entry name" value="Ig-like_dom"/>
</dbReference>
<dbReference type="PROSITE" id="PS00134">
    <property type="entry name" value="TRYPSIN_HIS"/>
    <property type="match status" value="1"/>
</dbReference>
<dbReference type="CDD" id="cd00190">
    <property type="entry name" value="Tryp_SPc"/>
    <property type="match status" value="1"/>
</dbReference>
<feature type="domain" description="Ig-like" evidence="8">
    <location>
        <begin position="16"/>
        <end position="102"/>
    </location>
</feature>
<keyword evidence="4 6" id="KW-0720">Serine protease</keyword>
<dbReference type="SUPFAM" id="SSF48726">
    <property type="entry name" value="Immunoglobulin"/>
    <property type="match status" value="3"/>
</dbReference>
<dbReference type="PROSITE" id="PS00135">
    <property type="entry name" value="TRYPSIN_SER"/>
    <property type="match status" value="1"/>
</dbReference>
<keyword evidence="5" id="KW-1015">Disulfide bond</keyword>
<dbReference type="FunFam" id="2.40.10.10:FF:000120">
    <property type="entry name" value="Putative serine protease"/>
    <property type="match status" value="1"/>
</dbReference>
<feature type="domain" description="Peptidase S1" evidence="7">
    <location>
        <begin position="323"/>
        <end position="565"/>
    </location>
</feature>
<dbReference type="Pfam" id="PF13927">
    <property type="entry name" value="Ig_3"/>
    <property type="match status" value="3"/>
</dbReference>
<dbReference type="InterPro" id="IPR018114">
    <property type="entry name" value="TRYPSIN_HIS"/>
</dbReference>
<evidence type="ECO:0000256" key="5">
    <source>
        <dbReference type="ARBA" id="ARBA00023157"/>
    </source>
</evidence>
<dbReference type="AlphaFoldDB" id="A0A9Q1CNV3"/>
<gene>
    <name evidence="9" type="ORF">HOLleu_00348</name>
</gene>
<dbReference type="SMART" id="SM00020">
    <property type="entry name" value="Tryp_SPc"/>
    <property type="match status" value="1"/>
</dbReference>
<feature type="domain" description="Ig-like" evidence="8">
    <location>
        <begin position="202"/>
        <end position="290"/>
    </location>
</feature>
<dbReference type="PANTHER" id="PTHR24252:SF7">
    <property type="entry name" value="HYALIN"/>
    <property type="match status" value="1"/>
</dbReference>
<dbReference type="InterPro" id="IPR013783">
    <property type="entry name" value="Ig-like_fold"/>
</dbReference>
<dbReference type="GO" id="GO:0004252">
    <property type="term" value="F:serine-type endopeptidase activity"/>
    <property type="evidence" value="ECO:0007669"/>
    <property type="project" value="InterPro"/>
</dbReference>
<dbReference type="PROSITE" id="PS50835">
    <property type="entry name" value="IG_LIKE"/>
    <property type="match status" value="3"/>
</dbReference>
<evidence type="ECO:0000256" key="3">
    <source>
        <dbReference type="ARBA" id="ARBA00022801"/>
    </source>
</evidence>
<evidence type="ECO:0000259" key="8">
    <source>
        <dbReference type="PROSITE" id="PS50835"/>
    </source>
</evidence>
<dbReference type="InterPro" id="IPR033116">
    <property type="entry name" value="TRYPSIN_SER"/>
</dbReference>
<evidence type="ECO:0000256" key="6">
    <source>
        <dbReference type="RuleBase" id="RU363034"/>
    </source>
</evidence>
<dbReference type="SMART" id="SM00409">
    <property type="entry name" value="IG"/>
    <property type="match status" value="3"/>
</dbReference>
<dbReference type="PANTHER" id="PTHR24252">
    <property type="entry name" value="ACROSIN-RELATED"/>
    <property type="match status" value="1"/>
</dbReference>
<proteinExistence type="predicted"/>
<evidence type="ECO:0000313" key="9">
    <source>
        <dbReference type="EMBL" id="KAJ8048158.1"/>
    </source>
</evidence>
<keyword evidence="2" id="KW-0732">Signal</keyword>
<dbReference type="CDD" id="cd00096">
    <property type="entry name" value="Ig"/>
    <property type="match status" value="2"/>
</dbReference>
<dbReference type="Gene3D" id="2.60.40.10">
    <property type="entry name" value="Immunoglobulins"/>
    <property type="match status" value="3"/>
</dbReference>
<dbReference type="EMBL" id="JAIZAY010000001">
    <property type="protein sequence ID" value="KAJ8048158.1"/>
    <property type="molecule type" value="Genomic_DNA"/>
</dbReference>
<organism evidence="9 10">
    <name type="scientific">Holothuria leucospilota</name>
    <name type="common">Black long sea cucumber</name>
    <name type="synonym">Mertensiothuria leucospilota</name>
    <dbReference type="NCBI Taxonomy" id="206669"/>
    <lineage>
        <taxon>Eukaryota</taxon>
        <taxon>Metazoa</taxon>
        <taxon>Echinodermata</taxon>
        <taxon>Eleutherozoa</taxon>
        <taxon>Echinozoa</taxon>
        <taxon>Holothuroidea</taxon>
        <taxon>Aspidochirotacea</taxon>
        <taxon>Aspidochirotida</taxon>
        <taxon>Holothuriidae</taxon>
        <taxon>Holothuria</taxon>
    </lineage>
</organism>
<dbReference type="SMART" id="SM00408">
    <property type="entry name" value="IGc2"/>
    <property type="match status" value="3"/>
</dbReference>
<dbReference type="GO" id="GO:0006508">
    <property type="term" value="P:proteolysis"/>
    <property type="evidence" value="ECO:0007669"/>
    <property type="project" value="UniProtKB-KW"/>
</dbReference>
<dbReference type="InterPro" id="IPR043504">
    <property type="entry name" value="Peptidase_S1_PA_chymotrypsin"/>
</dbReference>
<sequence length="568" mass="63318">MVNFFLIQCCSKGIFLEFVSRPEDVTAEEEQTVQIFCLTNDIEATYQWFKEDKLLLDGDIRNGLIISSSLTIYHVSETHSGTYGCVARNSRGQEVRASMKLTVTLHPSTPAAIFFLEHPLDTSLVQGKLVILPCRVNDPSAIITWYRDDILVNEGVFPGVFVDDRNRLLIVNTNFGHQGTYKCEAYNQEHAHIEARAHLAFPIQDIFSTQPANASVLVGEDLILECSTRNPELTVRWLKDGIPLVFNNRVFKLWDKVLLHNVNGSDAGLYTCIATDIELNQVASTSAQVTVMIHGLNGLECGTVTSPYVLNATEEPLTSSGRLVGGQEALRGSAPWMARLYLSGLGHLCGGSLIDRQWVITAAHCFHFGVPLVKEHLSIRLGDHSVLDKEQSEKWFQVDEIYQHEEFDSSTFNNDIALIKLVNPLATYNDYIRPICLADREKDRNLMGVGTIGRVNGWGRVLEGGSTASHLTEVNIPLKTFPACKKHFRLKALTFTKNMFCAGHPLGGIDACQGDSGGPYSIKDEVGRWYLTGIVSWGQGCGRKGQYGVYTRYSKYHDWIYATISRSM</sequence>
<feature type="domain" description="Ig-like" evidence="8">
    <location>
        <begin position="110"/>
        <end position="200"/>
    </location>
</feature>
<reference evidence="9" key="1">
    <citation type="submission" date="2021-10" db="EMBL/GenBank/DDBJ databases">
        <title>Tropical sea cucumber genome reveals ecological adaptation and Cuvierian tubules defense mechanism.</title>
        <authorList>
            <person name="Chen T."/>
        </authorList>
    </citation>
    <scope>NUCLEOTIDE SEQUENCE</scope>
    <source>
        <strain evidence="9">Nanhai2018</strain>
        <tissue evidence="9">Muscle</tissue>
    </source>
</reference>
<dbReference type="Proteomes" id="UP001152320">
    <property type="component" value="Chromosome 1"/>
</dbReference>
<evidence type="ECO:0000256" key="4">
    <source>
        <dbReference type="ARBA" id="ARBA00022825"/>
    </source>
</evidence>
<evidence type="ECO:0000259" key="7">
    <source>
        <dbReference type="PROSITE" id="PS50240"/>
    </source>
</evidence>
<dbReference type="SUPFAM" id="SSF50494">
    <property type="entry name" value="Trypsin-like serine proteases"/>
    <property type="match status" value="1"/>
</dbReference>
<evidence type="ECO:0000256" key="1">
    <source>
        <dbReference type="ARBA" id="ARBA00022670"/>
    </source>
</evidence>
<dbReference type="PROSITE" id="PS50240">
    <property type="entry name" value="TRYPSIN_DOM"/>
    <property type="match status" value="1"/>
</dbReference>
<dbReference type="InterPro" id="IPR003598">
    <property type="entry name" value="Ig_sub2"/>
</dbReference>
<dbReference type="OrthoDB" id="10004439at2759"/>
<keyword evidence="1 6" id="KW-0645">Protease</keyword>
<evidence type="ECO:0000256" key="2">
    <source>
        <dbReference type="ARBA" id="ARBA00022729"/>
    </source>
</evidence>
<keyword evidence="3 6" id="KW-0378">Hydrolase</keyword>
<keyword evidence="10" id="KW-1185">Reference proteome</keyword>
<accession>A0A9Q1CNV3</accession>